<gene>
    <name evidence="2" type="ORF">ICL16_14590</name>
</gene>
<dbReference type="Pfam" id="PF08241">
    <property type="entry name" value="Methyltransf_11"/>
    <property type="match status" value="1"/>
</dbReference>
<evidence type="ECO:0000259" key="1">
    <source>
        <dbReference type="Pfam" id="PF08241"/>
    </source>
</evidence>
<sequence length="227" mass="26453">MKKLNYYLSKAIKKIPVLGSYQIVPRAEKFNAETFYNKTSSIPLLNTYNLTKIHYACGENFIADWLNVDFTIKQGIIPKQERSKYVCSEVNLIVKHPFPDNCFSFGFAEDFLEHLQQADSIVFLSECFRTLIADGVLRLSFPGLEGVLNKHYKVYDYRNTIQAKQEAYTMWEHLHFYSREELRLVAEQIGYRAINFVDYGVSNYPELNGLDTRKEQIGLNTYVELVK</sequence>
<evidence type="ECO:0000313" key="2">
    <source>
        <dbReference type="EMBL" id="MBD2773263.1"/>
    </source>
</evidence>
<organism evidence="2 3">
    <name type="scientific">Iningainema tapete BLCC-T55</name>
    <dbReference type="NCBI Taxonomy" id="2748662"/>
    <lineage>
        <taxon>Bacteria</taxon>
        <taxon>Bacillati</taxon>
        <taxon>Cyanobacteriota</taxon>
        <taxon>Cyanophyceae</taxon>
        <taxon>Nostocales</taxon>
        <taxon>Scytonemataceae</taxon>
        <taxon>Iningainema tapete</taxon>
    </lineage>
</organism>
<dbReference type="GO" id="GO:0032259">
    <property type="term" value="P:methylation"/>
    <property type="evidence" value="ECO:0007669"/>
    <property type="project" value="UniProtKB-KW"/>
</dbReference>
<proteinExistence type="predicted"/>
<dbReference type="SUPFAM" id="SSF53335">
    <property type="entry name" value="S-adenosyl-L-methionine-dependent methyltransferases"/>
    <property type="match status" value="1"/>
</dbReference>
<dbReference type="RefSeq" id="WP_190828808.1">
    <property type="nucleotide sequence ID" value="NZ_CAWPPI010000050.1"/>
</dbReference>
<dbReference type="InterPro" id="IPR013216">
    <property type="entry name" value="Methyltransf_11"/>
</dbReference>
<dbReference type="Gene3D" id="3.40.50.150">
    <property type="entry name" value="Vaccinia Virus protein VP39"/>
    <property type="match status" value="1"/>
</dbReference>
<accession>A0A8J6XT42</accession>
<evidence type="ECO:0000313" key="3">
    <source>
        <dbReference type="Proteomes" id="UP000629098"/>
    </source>
</evidence>
<comment type="caution">
    <text evidence="2">The sequence shown here is derived from an EMBL/GenBank/DDBJ whole genome shotgun (WGS) entry which is preliminary data.</text>
</comment>
<keyword evidence="2" id="KW-0808">Transferase</keyword>
<dbReference type="Proteomes" id="UP000629098">
    <property type="component" value="Unassembled WGS sequence"/>
</dbReference>
<dbReference type="GO" id="GO:0008757">
    <property type="term" value="F:S-adenosylmethionine-dependent methyltransferase activity"/>
    <property type="evidence" value="ECO:0007669"/>
    <property type="project" value="InterPro"/>
</dbReference>
<protein>
    <submittedName>
        <fullName evidence="2">Methyltransferase domain-containing protein</fullName>
    </submittedName>
</protein>
<dbReference type="AlphaFoldDB" id="A0A8J6XT42"/>
<keyword evidence="3" id="KW-1185">Reference proteome</keyword>
<dbReference type="EMBL" id="JACXAE010000050">
    <property type="protein sequence ID" value="MBD2773263.1"/>
    <property type="molecule type" value="Genomic_DNA"/>
</dbReference>
<feature type="domain" description="Methyltransferase type 11" evidence="1">
    <location>
        <begin position="84"/>
        <end position="137"/>
    </location>
</feature>
<name>A0A8J6XT42_9CYAN</name>
<dbReference type="InterPro" id="IPR029063">
    <property type="entry name" value="SAM-dependent_MTases_sf"/>
</dbReference>
<reference evidence="2" key="1">
    <citation type="submission" date="2020-09" db="EMBL/GenBank/DDBJ databases">
        <title>Iningainema tapete sp. nov. (Scytonemataceae, Cyanobacteria) from greenhouses in central Florida (USA) produces two types of nodularin with biosynthetic potential for microcystin-LR and anabaenopeptins.</title>
        <authorList>
            <person name="Berthold D.E."/>
            <person name="Lefler F.W."/>
            <person name="Huang I.-S."/>
            <person name="Abdulla H."/>
            <person name="Zimba P.V."/>
            <person name="Laughinghouse H.D. IV."/>
        </authorList>
    </citation>
    <scope>NUCLEOTIDE SEQUENCE</scope>
    <source>
        <strain evidence="2">BLCCT55</strain>
    </source>
</reference>
<keyword evidence="2" id="KW-0489">Methyltransferase</keyword>